<keyword evidence="3" id="KW-1185">Reference proteome</keyword>
<dbReference type="RefSeq" id="WP_178734131.1">
    <property type="nucleotide sequence ID" value="NZ_JABUOH010000039.1"/>
</dbReference>
<protein>
    <submittedName>
        <fullName evidence="2">DUF4065 domain-containing protein</fullName>
    </submittedName>
</protein>
<evidence type="ECO:0000259" key="1">
    <source>
        <dbReference type="Pfam" id="PF13274"/>
    </source>
</evidence>
<dbReference type="Proteomes" id="UP000568109">
    <property type="component" value="Unassembled WGS sequence"/>
</dbReference>
<dbReference type="InterPro" id="IPR025272">
    <property type="entry name" value="SocA_Panacea"/>
</dbReference>
<comment type="caution">
    <text evidence="2">The sequence shown here is derived from an EMBL/GenBank/DDBJ whole genome shotgun (WGS) entry which is preliminary data.</text>
</comment>
<sequence length="162" mass="19247">MLKKTNVFQVANYIIEECHKKNINDLTNLKLQKLVYYARAHHLVLTKKQEKLVDYNFEAWDFGPVIPQLFQKIRQYVKPHKNITHTIPLTEKELTNEPLTPQQKTSIDHIIFKYGRKTGQVLSLLTHNESPWYDVWEPDKAYSESIITDEAIYQYYLKDPIL</sequence>
<reference evidence="2 3" key="1">
    <citation type="submission" date="2020-06" db="EMBL/GenBank/DDBJ databases">
        <title>Draft genome sequence of Candidatus Phytoplasma pruni (X-disease group, subgroup 16SrIII-B) strain ChTDIII from Argentina.</title>
        <authorList>
            <person name="Fernandez F.D."/>
            <person name="Zuebert C."/>
            <person name="Huettel B."/>
            <person name="Kube M."/>
            <person name="Conci L.R."/>
        </authorList>
    </citation>
    <scope>NUCLEOTIDE SEQUENCE [LARGE SCALE GENOMIC DNA]</scope>
    <source>
        <strain evidence="2 3">ChTDIII</strain>
    </source>
</reference>
<proteinExistence type="predicted"/>
<name>A0A851H9W6_9MOLU</name>
<organism evidence="2 3">
    <name type="scientific">Candidatus Phytoplasma pruni</name>
    <dbReference type="NCBI Taxonomy" id="479893"/>
    <lineage>
        <taxon>Bacteria</taxon>
        <taxon>Bacillati</taxon>
        <taxon>Mycoplasmatota</taxon>
        <taxon>Mollicutes</taxon>
        <taxon>Acholeplasmatales</taxon>
        <taxon>Acholeplasmataceae</taxon>
        <taxon>Candidatus Phytoplasma</taxon>
        <taxon>16SrIII (X-disease group)</taxon>
    </lineage>
</organism>
<evidence type="ECO:0000313" key="2">
    <source>
        <dbReference type="EMBL" id="NWN45732.1"/>
    </source>
</evidence>
<dbReference type="AlphaFoldDB" id="A0A851H9W6"/>
<evidence type="ECO:0000313" key="3">
    <source>
        <dbReference type="Proteomes" id="UP000568109"/>
    </source>
</evidence>
<dbReference type="Pfam" id="PF13274">
    <property type="entry name" value="SocA_Panacea"/>
    <property type="match status" value="1"/>
</dbReference>
<gene>
    <name evidence="2" type="ORF">HR065_01365</name>
</gene>
<accession>A0A851H9W6</accession>
<feature type="domain" description="Antitoxin SocA-like Panacea" evidence="1">
    <location>
        <begin position="31"/>
        <end position="132"/>
    </location>
</feature>
<dbReference type="EMBL" id="JABUOH010000039">
    <property type="protein sequence ID" value="NWN45732.1"/>
    <property type="molecule type" value="Genomic_DNA"/>
</dbReference>